<keyword evidence="2" id="KW-1185">Reference proteome</keyword>
<protein>
    <submittedName>
        <fullName evidence="1">Uncharacterized protein</fullName>
    </submittedName>
</protein>
<dbReference type="Proteomes" id="UP001172684">
    <property type="component" value="Unassembled WGS sequence"/>
</dbReference>
<evidence type="ECO:0000313" key="2">
    <source>
        <dbReference type="Proteomes" id="UP001172684"/>
    </source>
</evidence>
<proteinExistence type="predicted"/>
<accession>A0ABQ9NTH3</accession>
<evidence type="ECO:0000313" key="1">
    <source>
        <dbReference type="EMBL" id="KAJ9665705.1"/>
    </source>
</evidence>
<comment type="caution">
    <text evidence="1">The sequence shown here is derived from an EMBL/GenBank/DDBJ whole genome shotgun (WGS) entry which is preliminary data.</text>
</comment>
<sequence>MELGVLDEKKWGRVDKRPVFDSEAKMIATERVQPQYAFWLPHGEEITSAASKIPERYEAIRLAYNLFFENDTVDAWGDAEPFLEAIKSLMEIGE</sequence>
<dbReference type="EMBL" id="JAPDRL010000026">
    <property type="protein sequence ID" value="KAJ9665705.1"/>
    <property type="molecule type" value="Genomic_DNA"/>
</dbReference>
<reference evidence="1" key="1">
    <citation type="submission" date="2022-10" db="EMBL/GenBank/DDBJ databases">
        <title>Culturing micro-colonial fungi from biological soil crusts in the Mojave desert and describing Neophaeococcomyces mojavensis, and introducing the new genera and species Taxawa tesnikishii.</title>
        <authorList>
            <person name="Kurbessoian T."/>
            <person name="Stajich J.E."/>
        </authorList>
    </citation>
    <scope>NUCLEOTIDE SEQUENCE</scope>
    <source>
        <strain evidence="1">TK_1</strain>
    </source>
</reference>
<gene>
    <name evidence="1" type="ORF">H2201_004189</name>
</gene>
<organism evidence="1 2">
    <name type="scientific">Coniosporium apollinis</name>
    <dbReference type="NCBI Taxonomy" id="61459"/>
    <lineage>
        <taxon>Eukaryota</taxon>
        <taxon>Fungi</taxon>
        <taxon>Dikarya</taxon>
        <taxon>Ascomycota</taxon>
        <taxon>Pezizomycotina</taxon>
        <taxon>Dothideomycetes</taxon>
        <taxon>Dothideomycetes incertae sedis</taxon>
        <taxon>Coniosporium</taxon>
    </lineage>
</organism>
<name>A0ABQ9NTH3_9PEZI</name>